<protein>
    <submittedName>
        <fullName evidence="2">Uncharacterized protein</fullName>
    </submittedName>
</protein>
<gene>
    <name evidence="2" type="ORF">PAHAL_8G116400</name>
</gene>
<reference evidence="2" key="1">
    <citation type="submission" date="2018-04" db="EMBL/GenBank/DDBJ databases">
        <title>WGS assembly of Panicum hallii.</title>
        <authorList>
            <person name="Lovell J."/>
            <person name="Jenkins J."/>
            <person name="Lowry D."/>
            <person name="Mamidi S."/>
            <person name="Sreedasyam A."/>
            <person name="Weng X."/>
            <person name="Barry K."/>
            <person name="Bonette J."/>
            <person name="Campitelli B."/>
            <person name="Daum C."/>
            <person name="Gordon S."/>
            <person name="Gould B."/>
            <person name="Lipzen A."/>
            <person name="Macqueen A."/>
            <person name="Palacio-Mejia J."/>
            <person name="Plott C."/>
            <person name="Shakirov E."/>
            <person name="Shu S."/>
            <person name="Yoshinaga Y."/>
            <person name="Zane M."/>
            <person name="Rokhsar D."/>
            <person name="Grimwood J."/>
            <person name="Schmutz J."/>
            <person name="Juenger T."/>
        </authorList>
    </citation>
    <scope>NUCLEOTIDE SEQUENCE [LARGE SCALE GENOMIC DNA]</scope>
    <source>
        <strain evidence="2">FIL2</strain>
    </source>
</reference>
<evidence type="ECO:0000256" key="1">
    <source>
        <dbReference type="SAM" id="MobiDB-lite"/>
    </source>
</evidence>
<sequence>MLGGVRSGAARWRRRICRSPARGAGKGGARTGSSSAARQTHIVGQRGVWPECGAGRGGAAMAAAAARVPFPHARGCAPAIPPARSSGSPGAVVQMGQAAGSGSVPACVRLPMDCVSHDK</sequence>
<dbReference type="Proteomes" id="UP000243499">
    <property type="component" value="Chromosome 8"/>
</dbReference>
<proteinExistence type="predicted"/>
<dbReference type="AlphaFoldDB" id="A0A2S3IEG6"/>
<dbReference type="Gramene" id="PAN42188">
    <property type="protein sequence ID" value="PAN42188"/>
    <property type="gene ID" value="PAHAL_8G116400"/>
</dbReference>
<feature type="region of interest" description="Disordered" evidence="1">
    <location>
        <begin position="1"/>
        <end position="41"/>
    </location>
</feature>
<name>A0A2S3IEG6_9POAL</name>
<organism evidence="2">
    <name type="scientific">Panicum hallii</name>
    <dbReference type="NCBI Taxonomy" id="206008"/>
    <lineage>
        <taxon>Eukaryota</taxon>
        <taxon>Viridiplantae</taxon>
        <taxon>Streptophyta</taxon>
        <taxon>Embryophyta</taxon>
        <taxon>Tracheophyta</taxon>
        <taxon>Spermatophyta</taxon>
        <taxon>Magnoliopsida</taxon>
        <taxon>Liliopsida</taxon>
        <taxon>Poales</taxon>
        <taxon>Poaceae</taxon>
        <taxon>PACMAD clade</taxon>
        <taxon>Panicoideae</taxon>
        <taxon>Panicodae</taxon>
        <taxon>Paniceae</taxon>
        <taxon>Panicinae</taxon>
        <taxon>Panicum</taxon>
        <taxon>Panicum sect. Panicum</taxon>
    </lineage>
</organism>
<evidence type="ECO:0000313" key="2">
    <source>
        <dbReference type="EMBL" id="PAN42188.1"/>
    </source>
</evidence>
<dbReference type="EMBL" id="CM008053">
    <property type="protein sequence ID" value="PAN42188.1"/>
    <property type="molecule type" value="Genomic_DNA"/>
</dbReference>
<accession>A0A2S3IEG6</accession>